<dbReference type="GO" id="GO:0005829">
    <property type="term" value="C:cytosol"/>
    <property type="evidence" value="ECO:0007669"/>
    <property type="project" value="TreeGrafter"/>
</dbReference>
<dbReference type="InterPro" id="IPR036412">
    <property type="entry name" value="HAD-like_sf"/>
</dbReference>
<dbReference type="GO" id="GO:0050531">
    <property type="term" value="F:mannosyl-3-phosphoglycerate phosphatase activity"/>
    <property type="evidence" value="ECO:0007669"/>
    <property type="project" value="InterPro"/>
</dbReference>
<keyword evidence="2 4" id="KW-0378">Hydrolase</keyword>
<sequence length="282" mass="31407">MSKKMVIFTDLDGTLLDHHSYSWAPARPALEALNRGRIPVILCSSKTRAEIATLRDELQNQHPYIVENGAAVVIPYGYFEPAPDPEHPEKRSEQTVSFGTSRDRILAVLDYLKRQGFRFRSFAAMSAGELAQVTGLSEAAAVRAQTRTATEPLLWEADADSLEVFKAVLARYRLQLLEGGRFFHVMGFFDKADAMEYLLERYRIFYQNQDVVSVALGDSPNDTRMLEHADIPVVIANAVGGSLQLPNRGNAVYSDKKGPEGWNASILQILKESFPQAAQSTE</sequence>
<dbReference type="KEGG" id="hmi:soil367_14660"/>
<keyword evidence="3" id="KW-0460">Magnesium</keyword>
<dbReference type="Gene3D" id="3.40.50.1000">
    <property type="entry name" value="HAD superfamily/HAD-like"/>
    <property type="match status" value="1"/>
</dbReference>
<keyword evidence="1" id="KW-0479">Metal-binding</keyword>
<protein>
    <submittedName>
        <fullName evidence="4">HAD-IIB family hydrolase</fullName>
    </submittedName>
</protein>
<dbReference type="SFLD" id="SFLDG01142">
    <property type="entry name" value="C2.B.2:_Mannosyl-3-phosphoglyc"/>
    <property type="match status" value="1"/>
</dbReference>
<keyword evidence="5" id="KW-1185">Reference proteome</keyword>
<organism evidence="4 5">
    <name type="scientific">Hydrocarboniclastica marina</name>
    <dbReference type="NCBI Taxonomy" id="2259620"/>
    <lineage>
        <taxon>Bacteria</taxon>
        <taxon>Pseudomonadati</taxon>
        <taxon>Pseudomonadota</taxon>
        <taxon>Gammaproteobacteria</taxon>
        <taxon>Alteromonadales</taxon>
        <taxon>Alteromonadaceae</taxon>
        <taxon>Hydrocarboniclastica</taxon>
    </lineage>
</organism>
<dbReference type="Proteomes" id="UP000298049">
    <property type="component" value="Chromosome"/>
</dbReference>
<dbReference type="PANTHER" id="PTHR10000:SF8">
    <property type="entry name" value="HAD SUPERFAMILY HYDROLASE-LIKE, TYPE 3"/>
    <property type="match status" value="1"/>
</dbReference>
<proteinExistence type="predicted"/>
<evidence type="ECO:0000256" key="2">
    <source>
        <dbReference type="ARBA" id="ARBA00022801"/>
    </source>
</evidence>
<dbReference type="InterPro" id="IPR023214">
    <property type="entry name" value="HAD_sf"/>
</dbReference>
<dbReference type="AlphaFoldDB" id="A0A4P7XJW9"/>
<dbReference type="EMBL" id="CP031093">
    <property type="protein sequence ID" value="QCF27073.1"/>
    <property type="molecule type" value="Genomic_DNA"/>
</dbReference>
<dbReference type="GO" id="GO:0051479">
    <property type="term" value="P:mannosylglycerate biosynthetic process"/>
    <property type="evidence" value="ECO:0007669"/>
    <property type="project" value="InterPro"/>
</dbReference>
<dbReference type="SUPFAM" id="SSF56784">
    <property type="entry name" value="HAD-like"/>
    <property type="match status" value="1"/>
</dbReference>
<accession>A0A4P7XJW9</accession>
<dbReference type="SFLD" id="SFLDG01140">
    <property type="entry name" value="C2.B:_Phosphomannomutase_and_P"/>
    <property type="match status" value="1"/>
</dbReference>
<evidence type="ECO:0000313" key="4">
    <source>
        <dbReference type="EMBL" id="QCF27073.1"/>
    </source>
</evidence>
<dbReference type="PANTHER" id="PTHR10000">
    <property type="entry name" value="PHOSPHOSERINE PHOSPHATASE"/>
    <property type="match status" value="1"/>
</dbReference>
<gene>
    <name evidence="4" type="ORF">soil367_14660</name>
</gene>
<evidence type="ECO:0000313" key="5">
    <source>
        <dbReference type="Proteomes" id="UP000298049"/>
    </source>
</evidence>
<dbReference type="NCBIfam" id="TIGR01486">
    <property type="entry name" value="HAD-SF-IIB-MPGP"/>
    <property type="match status" value="1"/>
</dbReference>
<dbReference type="SFLD" id="SFLDS00003">
    <property type="entry name" value="Haloacid_Dehalogenase"/>
    <property type="match status" value="1"/>
</dbReference>
<dbReference type="InterPro" id="IPR006379">
    <property type="entry name" value="HAD-SF_hydro_IIB"/>
</dbReference>
<evidence type="ECO:0000256" key="1">
    <source>
        <dbReference type="ARBA" id="ARBA00022723"/>
    </source>
</evidence>
<name>A0A4P7XJW9_9ALTE</name>
<dbReference type="Pfam" id="PF08282">
    <property type="entry name" value="Hydrolase_3"/>
    <property type="match status" value="2"/>
</dbReference>
<dbReference type="OrthoDB" id="193379at2"/>
<reference evidence="4 5" key="1">
    <citation type="submission" date="2018-07" db="EMBL/GenBank/DDBJ databases">
        <title>Marsedoiliclastica nanhaica gen. nov. sp. nov., a novel marine hydrocarbonoclastic bacterium isolated from an in-situ enriched hydrocarbon-degrading consortium in deep-sea sediment.</title>
        <authorList>
            <person name="Dong C."/>
            <person name="Ma T."/>
            <person name="Liu R."/>
            <person name="Shao Z."/>
        </authorList>
    </citation>
    <scope>NUCLEOTIDE SEQUENCE [LARGE SCALE GENOMIC DNA]</scope>
    <source>
        <strain evidence="5">soil36-7</strain>
    </source>
</reference>
<dbReference type="RefSeq" id="WP_136549777.1">
    <property type="nucleotide sequence ID" value="NZ_CP031093.1"/>
</dbReference>
<dbReference type="Gene3D" id="3.30.980.20">
    <property type="entry name" value="Putative mannosyl-3-phosphoglycerate phosphatase, domain 2"/>
    <property type="match status" value="1"/>
</dbReference>
<dbReference type="InterPro" id="IPR006381">
    <property type="entry name" value="HAD-SF-IIB-MPGP"/>
</dbReference>
<dbReference type="GO" id="GO:0000287">
    <property type="term" value="F:magnesium ion binding"/>
    <property type="evidence" value="ECO:0007669"/>
    <property type="project" value="TreeGrafter"/>
</dbReference>
<evidence type="ECO:0000256" key="3">
    <source>
        <dbReference type="ARBA" id="ARBA00022842"/>
    </source>
</evidence>
<dbReference type="NCBIfam" id="TIGR01484">
    <property type="entry name" value="HAD-SF-IIB"/>
    <property type="match status" value="1"/>
</dbReference>